<evidence type="ECO:0000256" key="1">
    <source>
        <dbReference type="ARBA" id="ARBA00006270"/>
    </source>
</evidence>
<evidence type="ECO:0000256" key="2">
    <source>
        <dbReference type="ARBA" id="ARBA00022741"/>
    </source>
</evidence>
<dbReference type="NCBIfam" id="TIGR00231">
    <property type="entry name" value="small_GTP"/>
    <property type="match status" value="1"/>
</dbReference>
<evidence type="ECO:0000256" key="5">
    <source>
        <dbReference type="ARBA" id="ARBA00037868"/>
    </source>
</evidence>
<dbReference type="PROSITE" id="PS51419">
    <property type="entry name" value="RAB"/>
    <property type="match status" value="1"/>
</dbReference>
<dbReference type="InterPro" id="IPR001806">
    <property type="entry name" value="Small_GTPase"/>
</dbReference>
<dbReference type="EMBL" id="BRXU01000012">
    <property type="protein sequence ID" value="GLC77840.1"/>
    <property type="molecule type" value="Genomic_DNA"/>
</dbReference>
<dbReference type="FunFam" id="3.40.50.300:FF:000808">
    <property type="entry name" value="Small GTP-binding protein, putative"/>
    <property type="match status" value="1"/>
</dbReference>
<proteinExistence type="inferred from homology"/>
<keyword evidence="2" id="KW-0547">Nucleotide-binding</keyword>
<dbReference type="InterPro" id="IPR005225">
    <property type="entry name" value="Small_GTP-bd"/>
</dbReference>
<reference evidence="7 8" key="1">
    <citation type="journal article" date="2023" name="Commun. Biol.">
        <title>Reorganization of the ancestral sex-determining regions during the evolution of trioecy in Pleodorina starrii.</title>
        <authorList>
            <person name="Takahashi K."/>
            <person name="Suzuki S."/>
            <person name="Kawai-Toyooka H."/>
            <person name="Yamamoto K."/>
            <person name="Hamaji T."/>
            <person name="Ootsuki R."/>
            <person name="Yamaguchi H."/>
            <person name="Kawachi M."/>
            <person name="Higashiyama T."/>
            <person name="Nozaki H."/>
        </authorList>
    </citation>
    <scope>NUCLEOTIDE SEQUENCE [LARGE SCALE GENOMIC DNA]</scope>
    <source>
        <strain evidence="7 8">NIES-4479</strain>
    </source>
</reference>
<dbReference type="SMART" id="SM00175">
    <property type="entry name" value="RAB"/>
    <property type="match status" value="1"/>
</dbReference>
<feature type="compositionally biased region" description="Basic and acidic residues" evidence="6">
    <location>
        <begin position="224"/>
        <end position="258"/>
    </location>
</feature>
<dbReference type="Pfam" id="PF00071">
    <property type="entry name" value="Ras"/>
    <property type="match status" value="1"/>
</dbReference>
<name>A0A9W6C3J8_9CHLO</name>
<comment type="function">
    <text evidence="4">Protein transport. Probably involved in vesicular traffic.</text>
</comment>
<comment type="caution">
    <text evidence="7">The sequence shown here is derived from an EMBL/GenBank/DDBJ whole genome shotgun (WGS) entry which is preliminary data.</text>
</comment>
<dbReference type="SMART" id="SM00176">
    <property type="entry name" value="RAN"/>
    <property type="match status" value="1"/>
</dbReference>
<dbReference type="PROSITE" id="PS51421">
    <property type="entry name" value="RAS"/>
    <property type="match status" value="1"/>
</dbReference>
<gene>
    <name evidence="7" type="primary">PSPAR04</name>
    <name evidence="7" type="ORF">PLESTB_000959300</name>
</gene>
<feature type="region of interest" description="Disordered" evidence="6">
    <location>
        <begin position="285"/>
        <end position="308"/>
    </location>
</feature>
<dbReference type="PANTHER" id="PTHR47977">
    <property type="entry name" value="RAS-RELATED PROTEIN RAB"/>
    <property type="match status" value="1"/>
</dbReference>
<dbReference type="InterPro" id="IPR050227">
    <property type="entry name" value="Rab"/>
</dbReference>
<dbReference type="Proteomes" id="UP001165080">
    <property type="component" value="Unassembled WGS sequence"/>
</dbReference>
<organism evidence="7 8">
    <name type="scientific">Pleodorina starrii</name>
    <dbReference type="NCBI Taxonomy" id="330485"/>
    <lineage>
        <taxon>Eukaryota</taxon>
        <taxon>Viridiplantae</taxon>
        <taxon>Chlorophyta</taxon>
        <taxon>core chlorophytes</taxon>
        <taxon>Chlorophyceae</taxon>
        <taxon>CS clade</taxon>
        <taxon>Chlamydomonadales</taxon>
        <taxon>Volvocaceae</taxon>
        <taxon>Pleodorina</taxon>
    </lineage>
</organism>
<accession>A0A9W6C3J8</accession>
<feature type="compositionally biased region" description="Acidic residues" evidence="6">
    <location>
        <begin position="214"/>
        <end position="223"/>
    </location>
</feature>
<keyword evidence="3" id="KW-0342">GTP-binding</keyword>
<dbReference type="Gene3D" id="3.40.50.300">
    <property type="entry name" value="P-loop containing nucleotide triphosphate hydrolases"/>
    <property type="match status" value="1"/>
</dbReference>
<dbReference type="AlphaFoldDB" id="A0A9W6C3J8"/>
<dbReference type="GO" id="GO:0012505">
    <property type="term" value="C:endomembrane system"/>
    <property type="evidence" value="ECO:0007669"/>
    <property type="project" value="UniProtKB-SubCell"/>
</dbReference>
<dbReference type="InterPro" id="IPR027417">
    <property type="entry name" value="P-loop_NTPase"/>
</dbReference>
<feature type="region of interest" description="Disordered" evidence="6">
    <location>
        <begin position="212"/>
        <end position="266"/>
    </location>
</feature>
<dbReference type="PROSITE" id="PS51420">
    <property type="entry name" value="RHO"/>
    <property type="match status" value="1"/>
</dbReference>
<dbReference type="SMART" id="SM00174">
    <property type="entry name" value="RHO"/>
    <property type="match status" value="1"/>
</dbReference>
<evidence type="ECO:0000256" key="3">
    <source>
        <dbReference type="ARBA" id="ARBA00023134"/>
    </source>
</evidence>
<dbReference type="PRINTS" id="PR00449">
    <property type="entry name" value="RASTRNSFRMNG"/>
</dbReference>
<comment type="subcellular location">
    <subcellularLocation>
        <location evidence="5">Endomembrane system</location>
        <topology evidence="5">Lipid-anchor</topology>
    </subcellularLocation>
</comment>
<feature type="compositionally biased region" description="Basic residues" evidence="6">
    <location>
        <begin position="299"/>
        <end position="308"/>
    </location>
</feature>
<evidence type="ECO:0000256" key="4">
    <source>
        <dbReference type="ARBA" id="ARBA00025673"/>
    </source>
</evidence>
<dbReference type="SMART" id="SM00173">
    <property type="entry name" value="RAS"/>
    <property type="match status" value="1"/>
</dbReference>
<evidence type="ECO:0000313" key="7">
    <source>
        <dbReference type="EMBL" id="GLC77840.1"/>
    </source>
</evidence>
<protein>
    <submittedName>
        <fullName evidence="7">Uncharacterized protein</fullName>
    </submittedName>
</protein>
<evidence type="ECO:0000313" key="8">
    <source>
        <dbReference type="Proteomes" id="UP001165080"/>
    </source>
</evidence>
<dbReference type="GO" id="GO:0005525">
    <property type="term" value="F:GTP binding"/>
    <property type="evidence" value="ECO:0007669"/>
    <property type="project" value="UniProtKB-KW"/>
</dbReference>
<comment type="similarity">
    <text evidence="1">Belongs to the small GTPase superfamily. Rab family.</text>
</comment>
<dbReference type="SUPFAM" id="SSF52540">
    <property type="entry name" value="P-loop containing nucleoside triphosphate hydrolases"/>
    <property type="match status" value="1"/>
</dbReference>
<evidence type="ECO:0000256" key="6">
    <source>
        <dbReference type="SAM" id="MobiDB-lite"/>
    </source>
</evidence>
<dbReference type="GO" id="GO:0003924">
    <property type="term" value="F:GTPase activity"/>
    <property type="evidence" value="ECO:0007669"/>
    <property type="project" value="InterPro"/>
</dbReference>
<sequence length="308" mass="32843">MGSCTSRYAAPADVQPAPALATVPVHAPGLDSGRLGLPPHVKLVLLGDSGVGKSCLALRFKHGCFDPGCRTTVGAAFTAATVTVPGSGATCKLEIWDTAGQERYMSLAPLYYRGAHAAAIVYDITERRTLAKAQYWLEELRRYAGHSMVLMLVGNKSDLVSQRQVGEEEGRQLADSIGALFVESSAASGSNVAEVFEGVAGRLAGGMPVSVNAEQEEQEEEQEKEQRKQEKEQQEKEQQKQKQEQEEQEKEQQEEKAADSTALPAAAAAAAAGFDVLCASPSRRRAAAAAATFLAGTEKRRRPGRGGL</sequence>
<keyword evidence="8" id="KW-1185">Reference proteome</keyword>
<dbReference type="CDD" id="cd01860">
    <property type="entry name" value="Rab5_related"/>
    <property type="match status" value="1"/>
</dbReference>